<evidence type="ECO:0000313" key="5">
    <source>
        <dbReference type="EMBL" id="UTH14265.1"/>
    </source>
</evidence>
<name>A0A9Q9BPF1_9STAP</name>
<dbReference type="PANTHER" id="PTHR46317">
    <property type="entry name" value="HYDROLASE OF PHP SUPERFAMILY-RELATED PROTEIN"/>
    <property type="match status" value="1"/>
</dbReference>
<dbReference type="InterPro" id="IPR018228">
    <property type="entry name" value="DNase_TatD-rel_CS"/>
</dbReference>
<feature type="binding site" evidence="4">
    <location>
        <position position="7"/>
    </location>
    <ligand>
        <name>a divalent metal cation</name>
        <dbReference type="ChEBI" id="CHEBI:60240"/>
        <label>1</label>
    </ligand>
</feature>
<feature type="binding site" evidence="4">
    <location>
        <position position="5"/>
    </location>
    <ligand>
        <name>a divalent metal cation</name>
        <dbReference type="ChEBI" id="CHEBI:60240"/>
        <label>1</label>
    </ligand>
</feature>
<dbReference type="AlphaFoldDB" id="A0A9Q9BPF1"/>
<protein>
    <submittedName>
        <fullName evidence="5">TatD family hydrolase</fullName>
    </submittedName>
</protein>
<gene>
    <name evidence="5" type="ORF">KFV11_02575</name>
</gene>
<feature type="binding site" evidence="4">
    <location>
        <position position="155"/>
    </location>
    <ligand>
        <name>a divalent metal cation</name>
        <dbReference type="ChEBI" id="CHEBI:60240"/>
        <label>2</label>
    </ligand>
</feature>
<evidence type="ECO:0000256" key="2">
    <source>
        <dbReference type="ARBA" id="ARBA00022723"/>
    </source>
</evidence>
<feature type="binding site" evidence="4">
    <location>
        <position position="91"/>
    </location>
    <ligand>
        <name>a divalent metal cation</name>
        <dbReference type="ChEBI" id="CHEBI:60240"/>
        <label>1</label>
    </ligand>
</feature>
<sequence>MIDSHIHLDQFDDEDINTILTELDDGKLDGLITVSMNLDSAVKLLRLKQQAPAIQIAAGFHPEQELPDDEELGALEQWLTEHHESLSAIGEVGLPHYLNRAGKVHDMSRYVYLLERMIIIAKRYDLPVVLHAVYEDAGTAVDLLQKHGVTRAHFHWFKASDDVIRLVIQSGYMVSVTPDVLWNDKTRRVLTAAPLSQLMIETDGPWPHAGFDATDIPAMLSAIIDEIAVIKQLEQAVVREAVTRNTVLFYGNEVINENR</sequence>
<dbReference type="Gene3D" id="3.20.20.140">
    <property type="entry name" value="Metal-dependent hydrolases"/>
    <property type="match status" value="1"/>
</dbReference>
<keyword evidence="3 5" id="KW-0378">Hydrolase</keyword>
<accession>A0A9Q9BPF1</accession>
<dbReference type="Pfam" id="PF01026">
    <property type="entry name" value="TatD_DNase"/>
    <property type="match status" value="1"/>
</dbReference>
<dbReference type="PROSITE" id="PS01137">
    <property type="entry name" value="TATD_1"/>
    <property type="match status" value="1"/>
</dbReference>
<comment type="similarity">
    <text evidence="1">Belongs to the metallo-dependent hydrolases superfamily. TatD-type hydrolase family.</text>
</comment>
<dbReference type="GO" id="GO:0016788">
    <property type="term" value="F:hydrolase activity, acting on ester bonds"/>
    <property type="evidence" value="ECO:0007669"/>
    <property type="project" value="InterPro"/>
</dbReference>
<evidence type="ECO:0000256" key="4">
    <source>
        <dbReference type="PIRSR" id="PIRSR005902-1"/>
    </source>
</evidence>
<feature type="binding site" evidence="4">
    <location>
        <position position="203"/>
    </location>
    <ligand>
        <name>a divalent metal cation</name>
        <dbReference type="ChEBI" id="CHEBI:60240"/>
        <label>1</label>
    </ligand>
</feature>
<feature type="binding site" evidence="4">
    <location>
        <position position="131"/>
    </location>
    <ligand>
        <name>a divalent metal cation</name>
        <dbReference type="ChEBI" id="CHEBI:60240"/>
        <label>2</label>
    </ligand>
</feature>
<evidence type="ECO:0000256" key="3">
    <source>
        <dbReference type="ARBA" id="ARBA00022801"/>
    </source>
</evidence>
<keyword evidence="2 4" id="KW-0479">Metal-binding</keyword>
<dbReference type="InterPro" id="IPR032466">
    <property type="entry name" value="Metal_Hydrolase"/>
</dbReference>
<dbReference type="KEGG" id="mequ:KFV11_02575"/>
<proteinExistence type="inferred from homology"/>
<dbReference type="CDD" id="cd01310">
    <property type="entry name" value="TatD_DNAse"/>
    <property type="match status" value="1"/>
</dbReference>
<evidence type="ECO:0000256" key="1">
    <source>
        <dbReference type="ARBA" id="ARBA00009275"/>
    </source>
</evidence>
<dbReference type="SUPFAM" id="SSF51556">
    <property type="entry name" value="Metallo-dependent hydrolases"/>
    <property type="match status" value="1"/>
</dbReference>
<dbReference type="InterPro" id="IPR001130">
    <property type="entry name" value="TatD-like"/>
</dbReference>
<dbReference type="Proteomes" id="UP001057381">
    <property type="component" value="Chromosome"/>
</dbReference>
<organism evidence="5 6">
    <name type="scientific">Macrococcus equipercicus</name>
    <dbReference type="NCBI Taxonomy" id="69967"/>
    <lineage>
        <taxon>Bacteria</taxon>
        <taxon>Bacillati</taxon>
        <taxon>Bacillota</taxon>
        <taxon>Bacilli</taxon>
        <taxon>Bacillales</taxon>
        <taxon>Staphylococcaceae</taxon>
        <taxon>Macrococcus</taxon>
    </lineage>
</organism>
<dbReference type="EMBL" id="CP073809">
    <property type="protein sequence ID" value="UTH14265.1"/>
    <property type="molecule type" value="Genomic_DNA"/>
</dbReference>
<dbReference type="RefSeq" id="WP_254250285.1">
    <property type="nucleotide sequence ID" value="NZ_CP073809.1"/>
</dbReference>
<dbReference type="GO" id="GO:0046872">
    <property type="term" value="F:metal ion binding"/>
    <property type="evidence" value="ECO:0007669"/>
    <property type="project" value="UniProtKB-KW"/>
</dbReference>
<dbReference type="PANTHER" id="PTHR46317:SF1">
    <property type="entry name" value="HYDROLASE, TATD FAMILY"/>
    <property type="match status" value="1"/>
</dbReference>
<evidence type="ECO:0000313" key="6">
    <source>
        <dbReference type="Proteomes" id="UP001057381"/>
    </source>
</evidence>
<dbReference type="PIRSF" id="PIRSF005902">
    <property type="entry name" value="DNase_TatD"/>
    <property type="match status" value="1"/>
</dbReference>
<reference evidence="5" key="1">
    <citation type="submission" date="2021-04" db="EMBL/GenBank/DDBJ databases">
        <title>Complete Genome Sequences of Macrococcus spp. from dog and cattle.</title>
        <authorList>
            <person name="Schwendener S."/>
            <person name="Perreten V."/>
        </authorList>
    </citation>
    <scope>NUCLEOTIDE SEQUENCE</scope>
    <source>
        <strain evidence="5">Epi0143-OL</strain>
    </source>
</reference>